<evidence type="ECO:0000313" key="2">
    <source>
        <dbReference type="EMBL" id="MFI6495974.1"/>
    </source>
</evidence>
<feature type="domain" description="DUF8033" evidence="1">
    <location>
        <begin position="65"/>
        <end position="99"/>
    </location>
</feature>
<evidence type="ECO:0000313" key="3">
    <source>
        <dbReference type="Proteomes" id="UP001612741"/>
    </source>
</evidence>
<organism evidence="2 3">
    <name type="scientific">Nonomuraea typhae</name>
    <dbReference type="NCBI Taxonomy" id="2603600"/>
    <lineage>
        <taxon>Bacteria</taxon>
        <taxon>Bacillati</taxon>
        <taxon>Actinomycetota</taxon>
        <taxon>Actinomycetes</taxon>
        <taxon>Streptosporangiales</taxon>
        <taxon>Streptosporangiaceae</taxon>
        <taxon>Nonomuraea</taxon>
    </lineage>
</organism>
<protein>
    <recommendedName>
        <fullName evidence="1">DUF8033 domain-containing protein</fullName>
    </recommendedName>
</protein>
<name>A0ABW7YKV6_9ACTN</name>
<accession>A0ABW7YKV6</accession>
<reference evidence="2 3" key="1">
    <citation type="submission" date="2024-10" db="EMBL/GenBank/DDBJ databases">
        <title>The Natural Products Discovery Center: Release of the First 8490 Sequenced Strains for Exploring Actinobacteria Biosynthetic Diversity.</title>
        <authorList>
            <person name="Kalkreuter E."/>
            <person name="Kautsar S.A."/>
            <person name="Yang D."/>
            <person name="Bader C.D."/>
            <person name="Teijaro C.N."/>
            <person name="Fluegel L."/>
            <person name="Davis C.M."/>
            <person name="Simpson J.R."/>
            <person name="Lauterbach L."/>
            <person name="Steele A.D."/>
            <person name="Gui C."/>
            <person name="Meng S."/>
            <person name="Li G."/>
            <person name="Viehrig K."/>
            <person name="Ye F."/>
            <person name="Su P."/>
            <person name="Kiefer A.F."/>
            <person name="Nichols A."/>
            <person name="Cepeda A.J."/>
            <person name="Yan W."/>
            <person name="Fan B."/>
            <person name="Jiang Y."/>
            <person name="Adhikari A."/>
            <person name="Zheng C.-J."/>
            <person name="Schuster L."/>
            <person name="Cowan T.M."/>
            <person name="Smanski M.J."/>
            <person name="Chevrette M.G."/>
            <person name="De Carvalho L.P.S."/>
            <person name="Shen B."/>
        </authorList>
    </citation>
    <scope>NUCLEOTIDE SEQUENCE [LARGE SCALE GENOMIC DNA]</scope>
    <source>
        <strain evidence="2 3">NPDC050545</strain>
    </source>
</reference>
<dbReference type="Proteomes" id="UP001612741">
    <property type="component" value="Unassembled WGS sequence"/>
</dbReference>
<dbReference type="Pfam" id="PF26096">
    <property type="entry name" value="DUF8033"/>
    <property type="match status" value="1"/>
</dbReference>
<comment type="caution">
    <text evidence="2">The sequence shown here is derived from an EMBL/GenBank/DDBJ whole genome shotgun (WGS) entry which is preliminary data.</text>
</comment>
<dbReference type="EMBL" id="JBITGY010000001">
    <property type="protein sequence ID" value="MFI6495974.1"/>
    <property type="molecule type" value="Genomic_DNA"/>
</dbReference>
<proteinExistence type="predicted"/>
<sequence>MSAKQIRVTTYGKGYRALIDALETCTPFKTSGALQAMAGVPYGTGRMPEDEVKRFEAVRAQIKYTVLSYATPIAWVLESGEAYVSRTSYSQSTTRHQSTVSAYLNGVYN</sequence>
<evidence type="ECO:0000259" key="1">
    <source>
        <dbReference type="Pfam" id="PF26096"/>
    </source>
</evidence>
<dbReference type="RefSeq" id="WP_397077810.1">
    <property type="nucleotide sequence ID" value="NZ_JBITGY010000001.1"/>
</dbReference>
<gene>
    <name evidence="2" type="ORF">ACIBG2_01235</name>
</gene>
<keyword evidence="3" id="KW-1185">Reference proteome</keyword>
<dbReference type="InterPro" id="IPR058346">
    <property type="entry name" value="DUF8033"/>
</dbReference>